<dbReference type="InterPro" id="IPR000914">
    <property type="entry name" value="SBP_5_dom"/>
</dbReference>
<accession>A0A7J3M4B0</accession>
<dbReference type="EMBL" id="DSYZ01000104">
    <property type="protein sequence ID" value="HGT83155.1"/>
    <property type="molecule type" value="Genomic_DNA"/>
</dbReference>
<evidence type="ECO:0000313" key="6">
    <source>
        <dbReference type="EMBL" id="HGT83155.1"/>
    </source>
</evidence>
<evidence type="ECO:0000256" key="4">
    <source>
        <dbReference type="ARBA" id="ARBA00022729"/>
    </source>
</evidence>
<evidence type="ECO:0000256" key="2">
    <source>
        <dbReference type="ARBA" id="ARBA00005695"/>
    </source>
</evidence>
<keyword evidence="4" id="KW-0732">Signal</keyword>
<name>A0A7J3M4B0_ARCFL</name>
<dbReference type="Gene3D" id="3.40.190.10">
    <property type="entry name" value="Periplasmic binding protein-like II"/>
    <property type="match status" value="1"/>
</dbReference>
<dbReference type="Gene3D" id="3.10.105.10">
    <property type="entry name" value="Dipeptide-binding Protein, Domain 3"/>
    <property type="match status" value="1"/>
</dbReference>
<dbReference type="Pfam" id="PF00496">
    <property type="entry name" value="SBP_bac_5"/>
    <property type="match status" value="1"/>
</dbReference>
<dbReference type="AlphaFoldDB" id="A0A7J3M4B0"/>
<evidence type="ECO:0000256" key="1">
    <source>
        <dbReference type="ARBA" id="ARBA00004196"/>
    </source>
</evidence>
<dbReference type="PANTHER" id="PTHR30290">
    <property type="entry name" value="PERIPLASMIC BINDING COMPONENT OF ABC TRANSPORTER"/>
    <property type="match status" value="1"/>
</dbReference>
<organism evidence="6">
    <name type="scientific">Archaeoglobus fulgidus</name>
    <dbReference type="NCBI Taxonomy" id="2234"/>
    <lineage>
        <taxon>Archaea</taxon>
        <taxon>Methanobacteriati</taxon>
        <taxon>Methanobacteriota</taxon>
        <taxon>Archaeoglobi</taxon>
        <taxon>Archaeoglobales</taxon>
        <taxon>Archaeoglobaceae</taxon>
        <taxon>Archaeoglobus</taxon>
    </lineage>
</organism>
<comment type="caution">
    <text evidence="6">The sequence shown here is derived from an EMBL/GenBank/DDBJ whole genome shotgun (WGS) entry which is preliminary data.</text>
</comment>
<dbReference type="GO" id="GO:0015833">
    <property type="term" value="P:peptide transport"/>
    <property type="evidence" value="ECO:0007669"/>
    <property type="project" value="TreeGrafter"/>
</dbReference>
<dbReference type="GO" id="GO:0042597">
    <property type="term" value="C:periplasmic space"/>
    <property type="evidence" value="ECO:0007669"/>
    <property type="project" value="UniProtKB-ARBA"/>
</dbReference>
<dbReference type="FunFam" id="3.10.105.10:FF:000006">
    <property type="entry name" value="Peptide ABC transporter substrate-binding protein"/>
    <property type="match status" value="1"/>
</dbReference>
<dbReference type="SUPFAM" id="SSF53850">
    <property type="entry name" value="Periplasmic binding protein-like II"/>
    <property type="match status" value="1"/>
</dbReference>
<dbReference type="PIRSF" id="PIRSF002741">
    <property type="entry name" value="MppA"/>
    <property type="match status" value="1"/>
</dbReference>
<dbReference type="GO" id="GO:0043190">
    <property type="term" value="C:ATP-binding cassette (ABC) transporter complex"/>
    <property type="evidence" value="ECO:0007669"/>
    <property type="project" value="InterPro"/>
</dbReference>
<dbReference type="InterPro" id="IPR030678">
    <property type="entry name" value="Peptide/Ni-bd"/>
</dbReference>
<proteinExistence type="inferred from homology"/>
<feature type="domain" description="Solute-binding protein family 5" evidence="5">
    <location>
        <begin position="64"/>
        <end position="422"/>
    </location>
</feature>
<dbReference type="CDD" id="cd08490">
    <property type="entry name" value="PBP2_NikA_DppA_OppA_like_3"/>
    <property type="match status" value="1"/>
</dbReference>
<dbReference type="GO" id="GO:1904680">
    <property type="term" value="F:peptide transmembrane transporter activity"/>
    <property type="evidence" value="ECO:0007669"/>
    <property type="project" value="TreeGrafter"/>
</dbReference>
<comment type="subcellular location">
    <subcellularLocation>
        <location evidence="1">Cell envelope</location>
    </subcellularLocation>
</comment>
<keyword evidence="3" id="KW-0813">Transport</keyword>
<protein>
    <submittedName>
        <fullName evidence="6">ABC transporter substrate-binding protein</fullName>
    </submittedName>
</protein>
<evidence type="ECO:0000259" key="5">
    <source>
        <dbReference type="Pfam" id="PF00496"/>
    </source>
</evidence>
<sequence>MRSEILFFFAILVLILGGCLQEKKELVIGEIWDINSLDPIRAGTLVREKALIVENLVGMNPDLTIKPELAVKWERIDDLTWRFYLRKGMLFHDGLEMKAEHVKWSLERALKNPSIKKLTLIESISILDDYTIELKTSKPFAVFPAALAYSNIAIVSPNSKFEGDTIIAPIGTGPFKFVKFDQAQKSLFAEKFEKYWGEKARVDSWIIKAIPDPSARSLAVESKEVDLTYEIPYGDVERLSKKKEIKIDIYQTNRVYQMNFGNLNDSIWQDAKVRKALSLAIDRKAIAEKILHGVAIEATGIVPPNLWWSAGNCDYYRYDPKKAKELLKEAGWTDEDGDGILEKDGKKFEITIYTYPQRPGLKPMAEAIQQYLKEIGIKTQIRVMDYEAIDKMMTKNDIRIAAFHQTMVPDPDYYLRRTYMTDGDFNTWGYSNAEVDELLEEGIKKFEEAERKEIYKKVQEIVCNDLPIIHIAFYKVPVVYNEKVTNVEFKPAAHDLWLTQTIEKR</sequence>
<comment type="similarity">
    <text evidence="2">Belongs to the bacterial solute-binding protein 5 family.</text>
</comment>
<dbReference type="PROSITE" id="PS51257">
    <property type="entry name" value="PROKAR_LIPOPROTEIN"/>
    <property type="match status" value="1"/>
</dbReference>
<gene>
    <name evidence="6" type="ORF">ENT52_05460</name>
</gene>
<evidence type="ECO:0000256" key="3">
    <source>
        <dbReference type="ARBA" id="ARBA00022448"/>
    </source>
</evidence>
<dbReference type="PANTHER" id="PTHR30290:SF10">
    <property type="entry name" value="PERIPLASMIC OLIGOPEPTIDE-BINDING PROTEIN-RELATED"/>
    <property type="match status" value="1"/>
</dbReference>
<reference evidence="6" key="1">
    <citation type="journal article" date="2020" name="mSystems">
        <title>Genome- and Community-Level Interaction Insights into Carbon Utilization and Element Cycling Functions of Hydrothermarchaeota in Hydrothermal Sediment.</title>
        <authorList>
            <person name="Zhou Z."/>
            <person name="Liu Y."/>
            <person name="Xu W."/>
            <person name="Pan J."/>
            <person name="Luo Z.H."/>
            <person name="Li M."/>
        </authorList>
    </citation>
    <scope>NUCLEOTIDE SEQUENCE [LARGE SCALE GENOMIC DNA]</scope>
    <source>
        <strain evidence="6">SpSt-587</strain>
    </source>
</reference>
<dbReference type="InterPro" id="IPR039424">
    <property type="entry name" value="SBP_5"/>
</dbReference>